<accession>A0A4R1K316</accession>
<dbReference type="InterPro" id="IPR007973">
    <property type="entry name" value="Pilus_assembly_TraE"/>
</dbReference>
<reference evidence="1 2" key="1">
    <citation type="submission" date="2019-03" db="EMBL/GenBank/DDBJ databases">
        <title>Genomic Encyclopedia of Type Strains, Phase IV (KMG-IV): sequencing the most valuable type-strain genomes for metagenomic binning, comparative biology and taxonomic classification.</title>
        <authorList>
            <person name="Goeker M."/>
        </authorList>
    </citation>
    <scope>NUCLEOTIDE SEQUENCE [LARGE SCALE GENOMIC DNA]</scope>
    <source>
        <strain evidence="1 2">DSM 24984</strain>
    </source>
</reference>
<dbReference type="Proteomes" id="UP000294614">
    <property type="component" value="Unassembled WGS sequence"/>
</dbReference>
<name>A0A4R1K316_9BACT</name>
<dbReference type="EMBL" id="SMGG01000007">
    <property type="protein sequence ID" value="TCK58445.1"/>
    <property type="molecule type" value="Genomic_DNA"/>
</dbReference>
<dbReference type="OrthoDB" id="9815707at2"/>
<protein>
    <submittedName>
        <fullName evidence="1">Type IV conjugative transfer system protein TraE</fullName>
    </submittedName>
</protein>
<organism evidence="1 2">
    <name type="scientific">Seleniivibrio woodruffii</name>
    <dbReference type="NCBI Taxonomy" id="1078050"/>
    <lineage>
        <taxon>Bacteria</taxon>
        <taxon>Pseudomonadati</taxon>
        <taxon>Deferribacterota</taxon>
        <taxon>Deferribacteres</taxon>
        <taxon>Deferribacterales</taxon>
        <taxon>Geovibrionaceae</taxon>
        <taxon>Seleniivibrio</taxon>
    </lineage>
</organism>
<proteinExistence type="predicted"/>
<dbReference type="Pfam" id="PF05309">
    <property type="entry name" value="TraE"/>
    <property type="match status" value="1"/>
</dbReference>
<gene>
    <name evidence="1" type="ORF">C8D98_2647</name>
</gene>
<keyword evidence="2" id="KW-1185">Reference proteome</keyword>
<evidence type="ECO:0000313" key="1">
    <source>
        <dbReference type="EMBL" id="TCK58445.1"/>
    </source>
</evidence>
<comment type="caution">
    <text evidence="1">The sequence shown here is derived from an EMBL/GenBank/DDBJ whole genome shotgun (WGS) entry which is preliminary data.</text>
</comment>
<dbReference type="AlphaFoldDB" id="A0A4R1K316"/>
<evidence type="ECO:0000313" key="2">
    <source>
        <dbReference type="Proteomes" id="UP000294614"/>
    </source>
</evidence>
<sequence length="183" mass="20513">MRFNKYVNATANVFAQNRFYKFIVLCLIGLLISQQVILADAYKNRTVVLVPPNIKDKVSVSGSYMDTNYLSAIGFYVAGLMYNYVPSTVVAQYSTLSNLFSSENYDANSKKLLSLAAQYKENDVASNFQITGVSILKDPDLLVIKGEVSRFVASEKIDSKSITINIRYINDNGLFKIQTIEEK</sequence>
<dbReference type="RefSeq" id="WP_132874614.1">
    <property type="nucleotide sequence ID" value="NZ_SMGG01000007.1"/>
</dbReference>